<evidence type="ECO:0000256" key="1">
    <source>
        <dbReference type="SAM" id="MobiDB-lite"/>
    </source>
</evidence>
<sequence>MESDLTRPGSAGVRAGKRIGGRAMRRLEPLAHTETERDEGETSKRSRSDSEARRGEKTPAGSRARDRDESGSERKG</sequence>
<name>A0ABN7ADK4_9HEMI</name>
<protein>
    <submittedName>
        <fullName evidence="2">Uncharacterized protein</fullName>
    </submittedName>
</protein>
<feature type="compositionally biased region" description="Basic and acidic residues" evidence="1">
    <location>
        <begin position="25"/>
        <end position="76"/>
    </location>
</feature>
<feature type="region of interest" description="Disordered" evidence="1">
    <location>
        <begin position="1"/>
        <end position="76"/>
    </location>
</feature>
<feature type="compositionally biased region" description="Basic residues" evidence="1">
    <location>
        <begin position="15"/>
        <end position="24"/>
    </location>
</feature>
<evidence type="ECO:0000313" key="2">
    <source>
        <dbReference type="EMBL" id="BES89434.1"/>
    </source>
</evidence>
<reference evidence="2 3" key="1">
    <citation type="submission" date="2023-09" db="EMBL/GenBank/DDBJ databases">
        <title>Nesidiocoris tenuis whole genome shotgun sequence.</title>
        <authorList>
            <person name="Shibata T."/>
            <person name="Shimoda M."/>
            <person name="Kobayashi T."/>
            <person name="Uehara T."/>
        </authorList>
    </citation>
    <scope>NUCLEOTIDE SEQUENCE [LARGE SCALE GENOMIC DNA]</scope>
    <source>
        <strain evidence="2 3">Japan</strain>
    </source>
</reference>
<keyword evidence="3" id="KW-1185">Reference proteome</keyword>
<dbReference type="Proteomes" id="UP001307889">
    <property type="component" value="Chromosome 1"/>
</dbReference>
<organism evidence="2 3">
    <name type="scientific">Nesidiocoris tenuis</name>
    <dbReference type="NCBI Taxonomy" id="355587"/>
    <lineage>
        <taxon>Eukaryota</taxon>
        <taxon>Metazoa</taxon>
        <taxon>Ecdysozoa</taxon>
        <taxon>Arthropoda</taxon>
        <taxon>Hexapoda</taxon>
        <taxon>Insecta</taxon>
        <taxon>Pterygota</taxon>
        <taxon>Neoptera</taxon>
        <taxon>Paraneoptera</taxon>
        <taxon>Hemiptera</taxon>
        <taxon>Heteroptera</taxon>
        <taxon>Panheteroptera</taxon>
        <taxon>Cimicomorpha</taxon>
        <taxon>Miridae</taxon>
        <taxon>Dicyphina</taxon>
        <taxon>Nesidiocoris</taxon>
    </lineage>
</organism>
<proteinExistence type="predicted"/>
<evidence type="ECO:0000313" key="3">
    <source>
        <dbReference type="Proteomes" id="UP001307889"/>
    </source>
</evidence>
<dbReference type="EMBL" id="AP028909">
    <property type="protein sequence ID" value="BES89434.1"/>
    <property type="molecule type" value="Genomic_DNA"/>
</dbReference>
<gene>
    <name evidence="2" type="ORF">NTJ_02241</name>
</gene>
<accession>A0ABN7ADK4</accession>